<keyword evidence="4" id="KW-0067">ATP-binding</keyword>
<organism evidence="6 8">
    <name type="scientific">Candidatus Chlorohelix allophototropha</name>
    <dbReference type="NCBI Taxonomy" id="3003348"/>
    <lineage>
        <taxon>Bacteria</taxon>
        <taxon>Bacillati</taxon>
        <taxon>Chloroflexota</taxon>
        <taxon>Chloroflexia</taxon>
        <taxon>Candidatus Chloroheliales</taxon>
        <taxon>Candidatus Chloroheliaceae</taxon>
        <taxon>Candidatus Chlorohelix</taxon>
    </lineage>
</organism>
<reference evidence="6 8" key="1">
    <citation type="submission" date="2020-06" db="EMBL/GenBank/DDBJ databases">
        <title>Anoxygenic phototrophic Chloroflexota member uses a Type I reaction center.</title>
        <authorList>
            <person name="Tsuji J.M."/>
            <person name="Shaw N.A."/>
            <person name="Nagashima S."/>
            <person name="Venkiteswaran J."/>
            <person name="Schiff S.L."/>
            <person name="Hanada S."/>
            <person name="Tank M."/>
            <person name="Neufeld J.D."/>
        </authorList>
    </citation>
    <scope>NUCLEOTIDE SEQUENCE [LARGE SCALE GENOMIC DNA]</scope>
    <source>
        <strain evidence="6">L227-S17</strain>
    </source>
</reference>
<evidence type="ECO:0000256" key="2">
    <source>
        <dbReference type="ARBA" id="ARBA00022741"/>
    </source>
</evidence>
<name>A0A8T7M512_9CHLR</name>
<dbReference type="Gene3D" id="1.10.510.10">
    <property type="entry name" value="Transferase(Phosphotransferase) domain 1"/>
    <property type="match status" value="1"/>
</dbReference>
<dbReference type="EMBL" id="CP128400">
    <property type="protein sequence ID" value="WJW69071.1"/>
    <property type="molecule type" value="Genomic_DNA"/>
</dbReference>
<evidence type="ECO:0000313" key="6">
    <source>
        <dbReference type="EMBL" id="NWJ47159.1"/>
    </source>
</evidence>
<dbReference type="PANTHER" id="PTHR43289:SF34">
    <property type="entry name" value="SERINE_THREONINE-PROTEIN KINASE YBDM-RELATED"/>
    <property type="match status" value="1"/>
</dbReference>
<dbReference type="PROSITE" id="PS50011">
    <property type="entry name" value="PROTEIN_KINASE_DOM"/>
    <property type="match status" value="1"/>
</dbReference>
<keyword evidence="1" id="KW-0808">Transferase</keyword>
<gene>
    <name evidence="6" type="ORF">HXX08_14960</name>
    <name evidence="7" type="ORF">OZ401_002664</name>
</gene>
<evidence type="ECO:0000256" key="4">
    <source>
        <dbReference type="ARBA" id="ARBA00022840"/>
    </source>
</evidence>
<feature type="domain" description="Protein kinase" evidence="5">
    <location>
        <begin position="1"/>
        <end position="243"/>
    </location>
</feature>
<keyword evidence="9" id="KW-1185">Reference proteome</keyword>
<dbReference type="InterPro" id="IPR000719">
    <property type="entry name" value="Prot_kinase_dom"/>
</dbReference>
<dbReference type="Proteomes" id="UP000521676">
    <property type="component" value="Unassembled WGS sequence"/>
</dbReference>
<evidence type="ECO:0000256" key="1">
    <source>
        <dbReference type="ARBA" id="ARBA00022679"/>
    </source>
</evidence>
<proteinExistence type="predicted"/>
<evidence type="ECO:0000313" key="9">
    <source>
        <dbReference type="Proteomes" id="UP001431572"/>
    </source>
</evidence>
<accession>A0A8T7M512</accession>
<reference evidence="7" key="2">
    <citation type="journal article" date="2024" name="Nature">
        <title>Anoxygenic phototroph of the Chloroflexota uses a type I reaction centre.</title>
        <authorList>
            <person name="Tsuji J.M."/>
            <person name="Shaw N.A."/>
            <person name="Nagashima S."/>
            <person name="Venkiteswaran J.J."/>
            <person name="Schiff S.L."/>
            <person name="Watanabe T."/>
            <person name="Fukui M."/>
            <person name="Hanada S."/>
            <person name="Tank M."/>
            <person name="Neufeld J.D."/>
        </authorList>
    </citation>
    <scope>NUCLEOTIDE SEQUENCE</scope>
    <source>
        <strain evidence="7">L227-S17</strain>
    </source>
</reference>
<evidence type="ECO:0000259" key="5">
    <source>
        <dbReference type="PROSITE" id="PS50011"/>
    </source>
</evidence>
<dbReference type="InterPro" id="IPR011009">
    <property type="entry name" value="Kinase-like_dom_sf"/>
</dbReference>
<dbReference type="GO" id="GO:0005524">
    <property type="term" value="F:ATP binding"/>
    <property type="evidence" value="ECO:0007669"/>
    <property type="project" value="UniProtKB-KW"/>
</dbReference>
<keyword evidence="3 6" id="KW-0418">Kinase</keyword>
<dbReference type="AlphaFoldDB" id="A0A8T7M512"/>
<keyword evidence="2" id="KW-0547">Nucleotide-binding</keyword>
<evidence type="ECO:0000256" key="3">
    <source>
        <dbReference type="ARBA" id="ARBA00022777"/>
    </source>
</evidence>
<dbReference type="Proteomes" id="UP001431572">
    <property type="component" value="Chromosome 2"/>
</dbReference>
<dbReference type="SUPFAM" id="SSF56112">
    <property type="entry name" value="Protein kinase-like (PK-like)"/>
    <property type="match status" value="1"/>
</dbReference>
<protein>
    <submittedName>
        <fullName evidence="6">Protein kinase</fullName>
    </submittedName>
</protein>
<dbReference type="EMBL" id="JACATZ010000003">
    <property type="protein sequence ID" value="NWJ47159.1"/>
    <property type="molecule type" value="Genomic_DNA"/>
</dbReference>
<dbReference type="CDD" id="cd14014">
    <property type="entry name" value="STKc_PknB_like"/>
    <property type="match status" value="1"/>
</dbReference>
<evidence type="ECO:0000313" key="8">
    <source>
        <dbReference type="Proteomes" id="UP000521676"/>
    </source>
</evidence>
<dbReference type="GO" id="GO:0004674">
    <property type="term" value="F:protein serine/threonine kinase activity"/>
    <property type="evidence" value="ECO:0007669"/>
    <property type="project" value="TreeGrafter"/>
</dbReference>
<dbReference type="Pfam" id="PF00069">
    <property type="entry name" value="Pkinase"/>
    <property type="match status" value="1"/>
</dbReference>
<evidence type="ECO:0000313" key="7">
    <source>
        <dbReference type="EMBL" id="WJW69071.1"/>
    </source>
</evidence>
<sequence>MGRVYVATDQNTRSDVVVKELLEEQGRPHDARQTFLDHFLNEAKVLESLKMVRSVPSLIKGVTQEGPRHYFVMEYIDGEDVSEIVTGKGLLDSRKVIEYGISVCEALEIIHARNPPIVHRDIKPDNLKIRKSDGSLALLDFGIARSVREGTNLTKGVGTKGYVAPEQKEGDAEPRSDLYSLAATMYYMLSGSVPDDPQQRMQGALRRLNPKVEVDLEEIILSNLNENPQERYNSASELSHDLKQGKMTQTIGCPNKNCLTPNNRRMIYCVKCATPLINKSRQCIKCSSFIPFRVKFCPTCGNQV</sequence>
<dbReference type="PANTHER" id="PTHR43289">
    <property type="entry name" value="MITOGEN-ACTIVATED PROTEIN KINASE KINASE KINASE 20-RELATED"/>
    <property type="match status" value="1"/>
</dbReference>
<dbReference type="SMART" id="SM00220">
    <property type="entry name" value="S_TKc"/>
    <property type="match status" value="1"/>
</dbReference>